<dbReference type="KEGG" id="sdl:Sdel_1013"/>
<evidence type="ECO:0000313" key="1">
    <source>
        <dbReference type="EMBL" id="ACZ12038.1"/>
    </source>
</evidence>
<name>D1B1R8_SULD5</name>
<dbReference type="OrthoDB" id="9013441at2"/>
<organism evidence="1 2">
    <name type="scientific">Sulfurospirillum deleyianum (strain ATCC 51133 / DSM 6946 / 5175)</name>
    <dbReference type="NCBI Taxonomy" id="525898"/>
    <lineage>
        <taxon>Bacteria</taxon>
        <taxon>Pseudomonadati</taxon>
        <taxon>Campylobacterota</taxon>
        <taxon>Epsilonproteobacteria</taxon>
        <taxon>Campylobacterales</taxon>
        <taxon>Sulfurospirillaceae</taxon>
        <taxon>Sulfurospirillum</taxon>
    </lineage>
</organism>
<dbReference type="Pfam" id="PF08843">
    <property type="entry name" value="AbiEii"/>
    <property type="match status" value="1"/>
</dbReference>
<dbReference type="eggNOG" id="ENOG5032HF7">
    <property type="taxonomic scope" value="Bacteria"/>
</dbReference>
<accession>D1B1R8</accession>
<dbReference type="HOGENOM" id="CLU_1174112_0_0_7"/>
<evidence type="ECO:0008006" key="3">
    <source>
        <dbReference type="Google" id="ProtNLM"/>
    </source>
</evidence>
<evidence type="ECO:0000313" key="2">
    <source>
        <dbReference type="Proteomes" id="UP000002222"/>
    </source>
</evidence>
<gene>
    <name evidence="1" type="ordered locus">Sdel_1013</name>
</gene>
<proteinExistence type="predicted"/>
<dbReference type="RefSeq" id="WP_012856796.1">
    <property type="nucleotide sequence ID" value="NC_013512.1"/>
</dbReference>
<dbReference type="AlphaFoldDB" id="D1B1R8"/>
<reference evidence="2" key="1">
    <citation type="submission" date="2009-11" db="EMBL/GenBank/DDBJ databases">
        <title>The complete genome of Sulfurospirillum deleyianum DSM 6946.</title>
        <authorList>
            <consortium name="US DOE Joint Genome Institute (JGI-PGF)"/>
            <person name="Lucas S."/>
            <person name="Copeland A."/>
            <person name="Lapidus A."/>
            <person name="Glavina del Rio T."/>
            <person name="Dalin E."/>
            <person name="Tice H."/>
            <person name="Bruce D."/>
            <person name="Goodwin L."/>
            <person name="Pitluck S."/>
            <person name="Kyrpides N."/>
            <person name="Mavromatis K."/>
            <person name="Ivanova N."/>
            <person name="Ovchinnikova G."/>
            <person name="Munk A.C."/>
            <person name="Lu M."/>
            <person name="Brettin T."/>
            <person name="Detter J.C."/>
            <person name="Han C."/>
            <person name="Tapia R."/>
            <person name="Larimer F."/>
            <person name="Land M."/>
            <person name="Hauser L."/>
            <person name="Markowitz V."/>
            <person name="Cheng J.F."/>
            <person name="Hugenholtz P."/>
            <person name="Woyke T."/>
            <person name="Wu D."/>
            <person name="Aumann P."/>
            <person name="Schneider S."/>
            <person name="Lang E."/>
            <person name="Spring S."/>
            <person name="Klenk H.P."/>
            <person name="Eisen J.A."/>
        </authorList>
    </citation>
    <scope>NUCLEOTIDE SEQUENCE [LARGE SCALE GENOMIC DNA]</scope>
    <source>
        <strain evidence="2">ATCC 51133 / DSM 6946 / 5175</strain>
    </source>
</reference>
<sequence>MDIKRHEFILATYAKQIKALNDLLFECKKLLPNNDLSFMRFGGGTALAIYHFQHRKSFDIDLFVTDPQVLNYLSPKHWLEDSPLFNTGKYIDLANHIRLLTKENIKIDLLVSQDFIGNVIIDDSRAFFHEKIYVESLEDILAKKIVYRKDQNKSRDIIDLGVALHHDRLIFDKLLNSEAVTLQDFSDLHGALTQLDIQRYLDEIDFVEPIESYLDVAKNAPAKIKEALINIFKKHDVEDYTLAEKADQAKEKVYTLNEVIDELELFKNSK</sequence>
<dbReference type="InterPro" id="IPR014942">
    <property type="entry name" value="AbiEii"/>
</dbReference>
<reference evidence="1 2" key="2">
    <citation type="journal article" date="2010" name="Stand. Genomic Sci.">
        <title>Complete genome sequence of Sulfurospirillum deleyianum type strain (5175).</title>
        <authorList>
            <person name="Sikorski J."/>
            <person name="Lapidus A."/>
            <person name="Copeland A."/>
            <person name="Glavina Del Rio T."/>
            <person name="Nolan M."/>
            <person name="Lucas S."/>
            <person name="Chen F."/>
            <person name="Tice H."/>
            <person name="Cheng J.F."/>
            <person name="Saunders E."/>
            <person name="Bruce D."/>
            <person name="Goodwin L."/>
            <person name="Pitluck S."/>
            <person name="Ovchinnikova G."/>
            <person name="Pati A."/>
            <person name="Ivanova N."/>
            <person name="Mavromatis K."/>
            <person name="Chen A."/>
            <person name="Palaniappan K."/>
            <person name="Chain P."/>
            <person name="Land M."/>
            <person name="Hauser L."/>
            <person name="Chang Y.J."/>
            <person name="Jeffries C.D."/>
            <person name="Brettin T."/>
            <person name="Detter J.C."/>
            <person name="Han C."/>
            <person name="Rohde M."/>
            <person name="Lang E."/>
            <person name="Spring S."/>
            <person name="Goker M."/>
            <person name="Bristow J."/>
            <person name="Eisen J.A."/>
            <person name="Markowitz V."/>
            <person name="Hugenholtz P."/>
            <person name="Kyrpides N.C."/>
            <person name="Klenk H.P."/>
        </authorList>
    </citation>
    <scope>NUCLEOTIDE SEQUENCE [LARGE SCALE GENOMIC DNA]</scope>
    <source>
        <strain evidence="2">ATCC 51133 / DSM 6946 / 5175</strain>
    </source>
</reference>
<keyword evidence="2" id="KW-1185">Reference proteome</keyword>
<dbReference type="EMBL" id="CP001816">
    <property type="protein sequence ID" value="ACZ12038.1"/>
    <property type="molecule type" value="Genomic_DNA"/>
</dbReference>
<dbReference type="STRING" id="525898.Sdel_1013"/>
<dbReference type="Proteomes" id="UP000002222">
    <property type="component" value="Chromosome"/>
</dbReference>
<protein>
    <recommendedName>
        <fullName evidence="3">Nucleotidyl transferase AbiEii/AbiGii toxin family protein</fullName>
    </recommendedName>
</protein>